<organism evidence="1 2">
    <name type="scientific">Deinococcus peraridilitoris (strain DSM 19664 / LMG 22246 / CIP 109416 / KR-200)</name>
    <dbReference type="NCBI Taxonomy" id="937777"/>
    <lineage>
        <taxon>Bacteria</taxon>
        <taxon>Thermotogati</taxon>
        <taxon>Deinococcota</taxon>
        <taxon>Deinococci</taxon>
        <taxon>Deinococcales</taxon>
        <taxon>Deinococcaceae</taxon>
        <taxon>Deinococcus</taxon>
    </lineage>
</organism>
<accession>L0A3D3</accession>
<reference evidence="2" key="1">
    <citation type="submission" date="2012-03" db="EMBL/GenBank/DDBJ databases">
        <title>Complete sequence of chromosome of Deinococcus peraridilitoris DSM 19664.</title>
        <authorList>
            <person name="Lucas S."/>
            <person name="Copeland A."/>
            <person name="Lapidus A."/>
            <person name="Glavina del Rio T."/>
            <person name="Dalin E."/>
            <person name="Tice H."/>
            <person name="Bruce D."/>
            <person name="Goodwin L."/>
            <person name="Pitluck S."/>
            <person name="Peters L."/>
            <person name="Mikhailova N."/>
            <person name="Lu M."/>
            <person name="Kyrpides N."/>
            <person name="Mavromatis K."/>
            <person name="Ivanova N."/>
            <person name="Brettin T."/>
            <person name="Detter J.C."/>
            <person name="Han C."/>
            <person name="Larimer F."/>
            <person name="Land M."/>
            <person name="Hauser L."/>
            <person name="Markowitz V."/>
            <person name="Cheng J.-F."/>
            <person name="Hugenholtz P."/>
            <person name="Woyke T."/>
            <person name="Wu D."/>
            <person name="Pukall R."/>
            <person name="Steenblock K."/>
            <person name="Brambilla E."/>
            <person name="Klenk H.-P."/>
            <person name="Eisen J.A."/>
        </authorList>
    </citation>
    <scope>NUCLEOTIDE SEQUENCE [LARGE SCALE GENOMIC DNA]</scope>
    <source>
        <strain evidence="2">DSM 19664 / LMG 22246 / CIP 109416 / KR-200</strain>
    </source>
</reference>
<dbReference type="HOGENOM" id="CLU_1432405_0_0_0"/>
<keyword evidence="2" id="KW-1185">Reference proteome</keyword>
<dbReference type="eggNOG" id="ENOG5034624">
    <property type="taxonomic scope" value="Bacteria"/>
</dbReference>
<dbReference type="STRING" id="937777.Deipe_2192"/>
<dbReference type="Proteomes" id="UP000010467">
    <property type="component" value="Chromosome"/>
</dbReference>
<dbReference type="KEGG" id="dpd:Deipe_2192"/>
<dbReference type="PATRIC" id="fig|937777.3.peg.2193"/>
<protein>
    <submittedName>
        <fullName evidence="1">Uncharacterized protein</fullName>
    </submittedName>
</protein>
<dbReference type="EMBL" id="CP003382">
    <property type="protein sequence ID" value="AFZ67677.1"/>
    <property type="molecule type" value="Genomic_DNA"/>
</dbReference>
<dbReference type="RefSeq" id="WP_015235980.1">
    <property type="nucleotide sequence ID" value="NC_019793.1"/>
</dbReference>
<name>L0A3D3_DEIPD</name>
<proteinExistence type="predicted"/>
<sequence length="189" mass="20869">MSGESPSSVFQAAQAALEAGDWERFFACLSDHDLRLLARNSLLSLWDDEQLPALLHRHAIPAELSGHFTMSLTLLVAHAERRGRAKYDGGQQRRLVGEVDRSCKAMLRAVPDLAGFTAALERLGRACGRGGSVSSSLFLGEELREVLVQGARAWGRRMEGGMWGEDLGFVRQKNGWRIRLRARHPGCTS</sequence>
<dbReference type="AlphaFoldDB" id="L0A3D3"/>
<gene>
    <name evidence="1" type="ordered locus">Deipe_2192</name>
</gene>
<evidence type="ECO:0000313" key="1">
    <source>
        <dbReference type="EMBL" id="AFZ67677.1"/>
    </source>
</evidence>
<dbReference type="OrthoDB" id="9900973at2"/>
<evidence type="ECO:0000313" key="2">
    <source>
        <dbReference type="Proteomes" id="UP000010467"/>
    </source>
</evidence>